<dbReference type="EMBL" id="JAAAIM010000060">
    <property type="protein sequence ID" value="KAG0296318.1"/>
    <property type="molecule type" value="Genomic_DNA"/>
</dbReference>
<comment type="caution">
    <text evidence="2">The sequence shown here is derived from an EMBL/GenBank/DDBJ whole genome shotgun (WGS) entry which is preliminary data.</text>
</comment>
<keyword evidence="1" id="KW-1133">Transmembrane helix</keyword>
<feature type="transmembrane region" description="Helical" evidence="1">
    <location>
        <begin position="428"/>
        <end position="445"/>
    </location>
</feature>
<gene>
    <name evidence="2" type="ORF">BGZ96_009717</name>
</gene>
<proteinExistence type="predicted"/>
<organism evidence="2 3">
    <name type="scientific">Linnemannia gamsii</name>
    <dbReference type="NCBI Taxonomy" id="64522"/>
    <lineage>
        <taxon>Eukaryota</taxon>
        <taxon>Fungi</taxon>
        <taxon>Fungi incertae sedis</taxon>
        <taxon>Mucoromycota</taxon>
        <taxon>Mortierellomycotina</taxon>
        <taxon>Mortierellomycetes</taxon>
        <taxon>Mortierellales</taxon>
        <taxon>Mortierellaceae</taxon>
        <taxon>Linnemannia</taxon>
    </lineage>
</organism>
<keyword evidence="1" id="KW-0812">Transmembrane</keyword>
<sequence length="471" mass="52280">MSNQHLKEGNLVLDCIASDPTSSTASLYGIATATPNDPSNGYTVLVKSNPNPSDVKALQWTIVSMIRLSETSYRHPVPGTVACAVSSEEEFTAFFYDTNTRSMSGINSVAGPMVVPVGVRYNPKSGWKDIRGSSRFVGLDKDMDFGLWMKYRQLAFYVPRVGGGEEVVWLMTDEYTSVVRFGVVDEATNTLQLAGVWKMKRDGTYEKGTLSHSFERTMFTLQPGVFPKMTYTDSRQVAYGDGHLYFTGRRLDDPTNVLTTYPFASRDAALKDPAPGVVGVPEPEKYTYLNTFFGSQGGNRTYLGGVGYRDLREQFGNDTGGLATQMIQDPSNTYSSKKLFQPVPMVANFTEIEHYPISRFESIGQSTPFAVISMTDGLYGIPLTASATGEKRNLTGPLGVLIMANESMNTWPRVYDKQQVKKKISLESWMIAGAVVIVVGVGLYLRRRNRQTKEPRETIDEIELKNDREDV</sequence>
<reference evidence="2 3" key="1">
    <citation type="journal article" date="2020" name="Fungal Divers.">
        <title>Resolving the Mortierellaceae phylogeny through synthesis of multi-gene phylogenetics and phylogenomics.</title>
        <authorList>
            <person name="Vandepol N."/>
            <person name="Liber J."/>
            <person name="Desiro A."/>
            <person name="Na H."/>
            <person name="Kennedy M."/>
            <person name="Barry K."/>
            <person name="Grigoriev I.V."/>
            <person name="Miller A.N."/>
            <person name="O'Donnell K."/>
            <person name="Stajich J.E."/>
            <person name="Bonito G."/>
        </authorList>
    </citation>
    <scope>NUCLEOTIDE SEQUENCE [LARGE SCALE GENOMIC DNA]</scope>
    <source>
        <strain evidence="2 3">AD045</strain>
    </source>
</reference>
<protein>
    <submittedName>
        <fullName evidence="2">Uncharacterized protein</fullName>
    </submittedName>
</protein>
<evidence type="ECO:0000256" key="1">
    <source>
        <dbReference type="SAM" id="Phobius"/>
    </source>
</evidence>
<evidence type="ECO:0000313" key="2">
    <source>
        <dbReference type="EMBL" id="KAG0296318.1"/>
    </source>
</evidence>
<keyword evidence="1" id="KW-0472">Membrane</keyword>
<evidence type="ECO:0000313" key="3">
    <source>
        <dbReference type="Proteomes" id="UP001194696"/>
    </source>
</evidence>
<dbReference type="Proteomes" id="UP001194696">
    <property type="component" value="Unassembled WGS sequence"/>
</dbReference>
<name>A0ABQ7KDM7_9FUNG</name>
<accession>A0ABQ7KDM7</accession>
<keyword evidence="3" id="KW-1185">Reference proteome</keyword>